<feature type="domain" description="Bcl-2 Bcl-2 homology region 1-3" evidence="8">
    <location>
        <begin position="31"/>
        <end position="128"/>
    </location>
</feature>
<feature type="region of interest" description="Disordered" evidence="7">
    <location>
        <begin position="149"/>
        <end position="260"/>
    </location>
</feature>
<evidence type="ECO:0000313" key="10">
    <source>
        <dbReference type="Proteomes" id="UP001152320"/>
    </source>
</evidence>
<protein>
    <submittedName>
        <fullName evidence="9">Bcl-2-related protein A1</fullName>
    </submittedName>
</protein>
<dbReference type="GO" id="GO:0005741">
    <property type="term" value="C:mitochondrial outer membrane"/>
    <property type="evidence" value="ECO:0007669"/>
    <property type="project" value="TreeGrafter"/>
</dbReference>
<dbReference type="EMBL" id="JAIZAY010000023">
    <property type="protein sequence ID" value="KAJ8019902.1"/>
    <property type="molecule type" value="Genomic_DNA"/>
</dbReference>
<dbReference type="PANTHER" id="PTHR11256:SF47">
    <property type="entry name" value="BCL-2-LIKE PROTEIN 10"/>
    <property type="match status" value="1"/>
</dbReference>
<evidence type="ECO:0000256" key="3">
    <source>
        <dbReference type="ARBA" id="ARBA00022692"/>
    </source>
</evidence>
<dbReference type="PROSITE" id="PS50062">
    <property type="entry name" value="BCL2_FAMILY"/>
    <property type="match status" value="1"/>
</dbReference>
<dbReference type="Gene3D" id="1.10.437.10">
    <property type="entry name" value="Blc2-like"/>
    <property type="match status" value="1"/>
</dbReference>
<dbReference type="SMART" id="SM00337">
    <property type="entry name" value="BCL"/>
    <property type="match status" value="1"/>
</dbReference>
<evidence type="ECO:0000256" key="1">
    <source>
        <dbReference type="ARBA" id="ARBA00004308"/>
    </source>
</evidence>
<dbReference type="SUPFAM" id="SSF56854">
    <property type="entry name" value="Bcl-2 inhibitors of programmed cell death"/>
    <property type="match status" value="1"/>
</dbReference>
<evidence type="ECO:0000256" key="5">
    <source>
        <dbReference type="ARBA" id="ARBA00022989"/>
    </source>
</evidence>
<reference evidence="9" key="1">
    <citation type="submission" date="2021-10" db="EMBL/GenBank/DDBJ databases">
        <title>Tropical sea cucumber genome reveals ecological adaptation and Cuvierian tubules defense mechanism.</title>
        <authorList>
            <person name="Chen T."/>
        </authorList>
    </citation>
    <scope>NUCLEOTIDE SEQUENCE</scope>
    <source>
        <strain evidence="9">Nanhai2018</strain>
        <tissue evidence="9">Muscle</tissue>
    </source>
</reference>
<feature type="compositionally biased region" description="Acidic residues" evidence="7">
    <location>
        <begin position="191"/>
        <end position="224"/>
    </location>
</feature>
<comment type="similarity">
    <text evidence="2">Belongs to the Bcl-2 family.</text>
</comment>
<sequence>MGKLGKTAWELGRNFLNGKLNPQTSIYTKTLYRVGKQIDEKFETALNEMLNHVRQCDKETIKATLDAMFEDGLYSWGIIVMAYVFIRKCAQRSREQGKDKDTIEQLAQFVGEYVEDRCTQWIEQREGWLPFTRGYNLRRHIERVHKHGHGDLEMYGGGSKKGEGKRHHDSSDEGSYDDISESDTNDSSSEPLEEDDMTDSSETDDSDAESDTEGADSSEEESAEDNVVTDNDGEEDDGSENVSRRGSAESSRGSSRCPAGEQQKLDIVQIDTFHHFVKDEWVFNATEDYLCNTADIRTLKIWLEELRKSWLQSPKLAWDALKEKDIEETIRTRLEETFIPRWMGKVNYHAVE</sequence>
<evidence type="ECO:0000256" key="6">
    <source>
        <dbReference type="ARBA" id="ARBA00023136"/>
    </source>
</evidence>
<evidence type="ECO:0000256" key="7">
    <source>
        <dbReference type="SAM" id="MobiDB-lite"/>
    </source>
</evidence>
<dbReference type="Proteomes" id="UP001152320">
    <property type="component" value="Chromosome 23"/>
</dbReference>
<dbReference type="InterPro" id="IPR026298">
    <property type="entry name" value="Bcl-2_fam"/>
</dbReference>
<dbReference type="OrthoDB" id="6021377at2759"/>
<keyword evidence="3" id="KW-0812">Transmembrane</keyword>
<name>A0A9Q0YGR1_HOLLE</name>
<organism evidence="9 10">
    <name type="scientific">Holothuria leucospilota</name>
    <name type="common">Black long sea cucumber</name>
    <name type="synonym">Mertensiothuria leucospilota</name>
    <dbReference type="NCBI Taxonomy" id="206669"/>
    <lineage>
        <taxon>Eukaryota</taxon>
        <taxon>Metazoa</taxon>
        <taxon>Echinodermata</taxon>
        <taxon>Eleutherozoa</taxon>
        <taxon>Echinozoa</taxon>
        <taxon>Holothuroidea</taxon>
        <taxon>Aspidochirotacea</taxon>
        <taxon>Aspidochirotida</taxon>
        <taxon>Holothuriidae</taxon>
        <taxon>Holothuria</taxon>
    </lineage>
</organism>
<dbReference type="InterPro" id="IPR036834">
    <property type="entry name" value="Bcl-2-like_sf"/>
</dbReference>
<dbReference type="Pfam" id="PF00452">
    <property type="entry name" value="Bcl-2"/>
    <property type="match status" value="1"/>
</dbReference>
<dbReference type="GO" id="GO:0008630">
    <property type="term" value="P:intrinsic apoptotic signaling pathway in response to DNA damage"/>
    <property type="evidence" value="ECO:0007669"/>
    <property type="project" value="TreeGrafter"/>
</dbReference>
<keyword evidence="5" id="KW-1133">Transmembrane helix</keyword>
<proteinExistence type="inferred from homology"/>
<dbReference type="GO" id="GO:0001836">
    <property type="term" value="P:release of cytochrome c from mitochondria"/>
    <property type="evidence" value="ECO:0007669"/>
    <property type="project" value="TreeGrafter"/>
</dbReference>
<evidence type="ECO:0000259" key="8">
    <source>
        <dbReference type="SMART" id="SM00337"/>
    </source>
</evidence>
<evidence type="ECO:0000256" key="2">
    <source>
        <dbReference type="ARBA" id="ARBA00009458"/>
    </source>
</evidence>
<feature type="compositionally biased region" description="Acidic residues" evidence="7">
    <location>
        <begin position="172"/>
        <end position="184"/>
    </location>
</feature>
<dbReference type="InterPro" id="IPR046371">
    <property type="entry name" value="Bcl-2_BH1-3"/>
</dbReference>
<dbReference type="InterPro" id="IPR002475">
    <property type="entry name" value="Bcl2-like"/>
</dbReference>
<dbReference type="GO" id="GO:0042981">
    <property type="term" value="P:regulation of apoptotic process"/>
    <property type="evidence" value="ECO:0007669"/>
    <property type="project" value="InterPro"/>
</dbReference>
<evidence type="ECO:0000256" key="4">
    <source>
        <dbReference type="ARBA" id="ARBA00022703"/>
    </source>
</evidence>
<comment type="caution">
    <text evidence="9">The sequence shown here is derived from an EMBL/GenBank/DDBJ whole genome shotgun (WGS) entry which is preliminary data.</text>
</comment>
<keyword evidence="4" id="KW-0053">Apoptosis</keyword>
<dbReference type="GO" id="GO:0051400">
    <property type="term" value="F:BH domain binding"/>
    <property type="evidence" value="ECO:0007669"/>
    <property type="project" value="TreeGrafter"/>
</dbReference>
<dbReference type="PANTHER" id="PTHR11256">
    <property type="entry name" value="BCL-2 RELATED"/>
    <property type="match status" value="1"/>
</dbReference>
<gene>
    <name evidence="9" type="ORF">HOLleu_41684</name>
</gene>
<dbReference type="GO" id="GO:0012505">
    <property type="term" value="C:endomembrane system"/>
    <property type="evidence" value="ECO:0007669"/>
    <property type="project" value="UniProtKB-SubCell"/>
</dbReference>
<dbReference type="AlphaFoldDB" id="A0A9Q0YGR1"/>
<accession>A0A9Q0YGR1</accession>
<dbReference type="GO" id="GO:0097192">
    <property type="term" value="P:extrinsic apoptotic signaling pathway in absence of ligand"/>
    <property type="evidence" value="ECO:0007669"/>
    <property type="project" value="TreeGrafter"/>
</dbReference>
<evidence type="ECO:0000313" key="9">
    <source>
        <dbReference type="EMBL" id="KAJ8019902.1"/>
    </source>
</evidence>
<comment type="subcellular location">
    <subcellularLocation>
        <location evidence="1">Endomembrane system</location>
    </subcellularLocation>
</comment>
<keyword evidence="6" id="KW-0472">Membrane</keyword>
<keyword evidence="10" id="KW-1185">Reference proteome</keyword>